<accession>A0A2P2PCS6</accession>
<protein>
    <submittedName>
        <fullName evidence="1">Uncharacterized protein</fullName>
    </submittedName>
</protein>
<dbReference type="AlphaFoldDB" id="A0A2P2PCS6"/>
<name>A0A2P2PCS6_RHIMU</name>
<sequence length="38" mass="4334">MGIASNEIRGNTYVQLHVSQSLPKIPKIFPIFIFTEPF</sequence>
<proteinExistence type="predicted"/>
<evidence type="ECO:0000313" key="1">
    <source>
        <dbReference type="EMBL" id="MBX52536.1"/>
    </source>
</evidence>
<reference evidence="1" key="1">
    <citation type="submission" date="2018-02" db="EMBL/GenBank/DDBJ databases">
        <title>Rhizophora mucronata_Transcriptome.</title>
        <authorList>
            <person name="Meera S.P."/>
            <person name="Sreeshan A."/>
            <person name="Augustine A."/>
        </authorList>
    </citation>
    <scope>NUCLEOTIDE SEQUENCE</scope>
    <source>
        <tissue evidence="1">Leaf</tissue>
    </source>
</reference>
<dbReference type="EMBL" id="GGEC01072052">
    <property type="protein sequence ID" value="MBX52536.1"/>
    <property type="molecule type" value="Transcribed_RNA"/>
</dbReference>
<organism evidence="1">
    <name type="scientific">Rhizophora mucronata</name>
    <name type="common">Asiatic mangrove</name>
    <dbReference type="NCBI Taxonomy" id="61149"/>
    <lineage>
        <taxon>Eukaryota</taxon>
        <taxon>Viridiplantae</taxon>
        <taxon>Streptophyta</taxon>
        <taxon>Embryophyta</taxon>
        <taxon>Tracheophyta</taxon>
        <taxon>Spermatophyta</taxon>
        <taxon>Magnoliopsida</taxon>
        <taxon>eudicotyledons</taxon>
        <taxon>Gunneridae</taxon>
        <taxon>Pentapetalae</taxon>
        <taxon>rosids</taxon>
        <taxon>fabids</taxon>
        <taxon>Malpighiales</taxon>
        <taxon>Rhizophoraceae</taxon>
        <taxon>Rhizophora</taxon>
    </lineage>
</organism>